<dbReference type="AlphaFoldDB" id="A0A8H3PIW0"/>
<gene>
    <name evidence="1" type="ORF">IMSHALPRED_002505</name>
</gene>
<sequence>MDSPSAFGKLSAFAVEIRLQIWHELLCEPVKPLSPMWFLRARDALGRTKDVNRIPFDVAVFQSSKACGLEAMEVFYSAEHVFSFCALPSRGELEYVNEKKKVAQFIRDYMKWMPVHPTKFAAGYIKNVRISISIRRRTTDCFGQFQMSDYSLCIPLTDKLQISDRERGQCLIDLVFYGTHMSSQNIQVLAPPFFRGLRTLTTFKKISIRSSCSRNPAYLTLEPNLNNHWYRYTLNHCDAPLRDYTEKRIVEELRPTLGVATILTKNKAQILEFSPSTRLSNL</sequence>
<dbReference type="Proteomes" id="UP000664534">
    <property type="component" value="Unassembled WGS sequence"/>
</dbReference>
<dbReference type="OrthoDB" id="5310077at2759"/>
<accession>A0A8H3PIW0</accession>
<evidence type="ECO:0000313" key="2">
    <source>
        <dbReference type="Proteomes" id="UP000664534"/>
    </source>
</evidence>
<evidence type="ECO:0000313" key="1">
    <source>
        <dbReference type="EMBL" id="CAF9941285.1"/>
    </source>
</evidence>
<name>A0A8H3PIW0_9LECA</name>
<proteinExistence type="predicted"/>
<keyword evidence="2" id="KW-1185">Reference proteome</keyword>
<protein>
    <submittedName>
        <fullName evidence="1">Uncharacterized protein</fullName>
    </submittedName>
</protein>
<reference evidence="1" key="1">
    <citation type="submission" date="2021-03" db="EMBL/GenBank/DDBJ databases">
        <authorList>
            <person name="Tagirdzhanova G."/>
        </authorList>
    </citation>
    <scope>NUCLEOTIDE SEQUENCE</scope>
</reference>
<comment type="caution">
    <text evidence="1">The sequence shown here is derived from an EMBL/GenBank/DDBJ whole genome shotgun (WGS) entry which is preliminary data.</text>
</comment>
<organism evidence="1 2">
    <name type="scientific">Imshaugia aleurites</name>
    <dbReference type="NCBI Taxonomy" id="172621"/>
    <lineage>
        <taxon>Eukaryota</taxon>
        <taxon>Fungi</taxon>
        <taxon>Dikarya</taxon>
        <taxon>Ascomycota</taxon>
        <taxon>Pezizomycotina</taxon>
        <taxon>Lecanoromycetes</taxon>
        <taxon>OSLEUM clade</taxon>
        <taxon>Lecanoromycetidae</taxon>
        <taxon>Lecanorales</taxon>
        <taxon>Lecanorineae</taxon>
        <taxon>Parmeliaceae</taxon>
        <taxon>Imshaugia</taxon>
    </lineage>
</organism>
<dbReference type="EMBL" id="CAJPDT010000145">
    <property type="protein sequence ID" value="CAF9941285.1"/>
    <property type="molecule type" value="Genomic_DNA"/>
</dbReference>